<dbReference type="Proteomes" id="UP000016922">
    <property type="component" value="Unassembled WGS sequence"/>
</dbReference>
<keyword evidence="4" id="KW-0493">Microtubule</keyword>
<dbReference type="OrthoDB" id="3176171at2759"/>
<dbReference type="CDD" id="cd01365">
    <property type="entry name" value="KISc_KIF1A_KIF1B"/>
    <property type="match status" value="1"/>
</dbReference>
<dbReference type="EMBL" id="KE145356">
    <property type="protein sequence ID" value="EPE34632.1"/>
    <property type="molecule type" value="Genomic_DNA"/>
</dbReference>
<dbReference type="RefSeq" id="XP_008078567.1">
    <property type="nucleotide sequence ID" value="XM_008080376.1"/>
</dbReference>
<evidence type="ECO:0000313" key="8">
    <source>
        <dbReference type="EMBL" id="EPE34632.1"/>
    </source>
</evidence>
<sequence length="610" mass="68831">MALDPRLMPGVGAEMRTVRTSASTPSLRLREGSEPPPMAMDNPGGNVRVVVRVRGFLPREIERGAKCLVEMNPINQATTLHAPNDLDPANSRSKMRKIVDDKKFTFDKSFWSHDTADEHYAHQEDVYDSLGEEFLDHNFEGYHTCIFAYGQTGSGKSYTMMGTKDQPGLIPRTCEDLFQRIEEAQEETPNTSYSVHVSYFEVYNEHVRDLLVPVHANQAPHYLKIRESPTEGPYVKDLTDAPVKNYSEIMRYMNMGDASRTTASTKMNDTSSRSHSVFTIMLKSIRHDMLTDETTERVARIRLVDLAGSERAKATEATGARLREGSNINKSLTTLGRVIAALADPKTSRPGKKSKDVVPFRDSILTWLLKDSLGGNSKTAMIACVAPSDYDETLSTLRYADQAKKIRTRAIRNEDLVSAAERDAQIVAMAEEIRALQYSVSENRRKEKEGKDQEEKLEEYQNRVVVMQRMMEERSLVAEGKIRSLQTENEALRNHLKLALEELKAPINLQRNSTRNSYRGGSVTRDLSEEEPPLVYDDEGPPTPTAESDIDDHTEVPDSEYPSDEAVDLARQAYTDETEECLKSLLNDLGLHRKKIMSDKLRFYGDEVAH</sequence>
<feature type="region of interest" description="Disordered" evidence="6">
    <location>
        <begin position="511"/>
        <end position="564"/>
    </location>
</feature>
<dbReference type="GO" id="GO:0008017">
    <property type="term" value="F:microtubule binding"/>
    <property type="evidence" value="ECO:0007669"/>
    <property type="project" value="InterPro"/>
</dbReference>
<dbReference type="GO" id="GO:0005524">
    <property type="term" value="F:ATP binding"/>
    <property type="evidence" value="ECO:0007669"/>
    <property type="project" value="UniProtKB-UniRule"/>
</dbReference>
<dbReference type="GeneID" id="19469373"/>
<evidence type="ECO:0000256" key="3">
    <source>
        <dbReference type="PROSITE-ProRule" id="PRU00283"/>
    </source>
</evidence>
<evidence type="ECO:0000313" key="9">
    <source>
        <dbReference type="Proteomes" id="UP000016922"/>
    </source>
</evidence>
<comment type="similarity">
    <text evidence="3 4">Belongs to the TRAFAC class myosin-kinesin ATPase superfamily. Kinesin family.</text>
</comment>
<feature type="domain" description="Kinesin motor" evidence="7">
    <location>
        <begin position="46"/>
        <end position="406"/>
    </location>
</feature>
<evidence type="ECO:0000256" key="6">
    <source>
        <dbReference type="SAM" id="MobiDB-lite"/>
    </source>
</evidence>
<dbReference type="InterPro" id="IPR027417">
    <property type="entry name" value="P-loop_NTPase"/>
</dbReference>
<evidence type="ECO:0000256" key="5">
    <source>
        <dbReference type="SAM" id="Coils"/>
    </source>
</evidence>
<feature type="binding site" evidence="3">
    <location>
        <begin position="150"/>
        <end position="157"/>
    </location>
    <ligand>
        <name>ATP</name>
        <dbReference type="ChEBI" id="CHEBI:30616"/>
    </ligand>
</feature>
<dbReference type="STRING" id="1116229.S3D800"/>
<keyword evidence="2 3" id="KW-0067">ATP-binding</keyword>
<keyword evidence="5" id="KW-0175">Coiled coil</keyword>
<dbReference type="GO" id="GO:0003777">
    <property type="term" value="F:microtubule motor activity"/>
    <property type="evidence" value="ECO:0007669"/>
    <property type="project" value="InterPro"/>
</dbReference>
<dbReference type="SUPFAM" id="SSF52540">
    <property type="entry name" value="P-loop containing nucleoside triphosphate hydrolases"/>
    <property type="match status" value="1"/>
</dbReference>
<keyword evidence="9" id="KW-1185">Reference proteome</keyword>
<gene>
    <name evidence="8" type="ORF">GLAREA_10326</name>
</gene>
<evidence type="ECO:0000256" key="4">
    <source>
        <dbReference type="RuleBase" id="RU000394"/>
    </source>
</evidence>
<dbReference type="KEGG" id="glz:GLAREA_10326"/>
<reference evidence="8 9" key="1">
    <citation type="journal article" date="2013" name="BMC Genomics">
        <title>Genomics-driven discovery of the pneumocandin biosynthetic gene cluster in the fungus Glarea lozoyensis.</title>
        <authorList>
            <person name="Chen L."/>
            <person name="Yue Q."/>
            <person name="Zhang X."/>
            <person name="Xiang M."/>
            <person name="Wang C."/>
            <person name="Li S."/>
            <person name="Che Y."/>
            <person name="Ortiz-Lopez F.J."/>
            <person name="Bills G.F."/>
            <person name="Liu X."/>
            <person name="An Z."/>
        </authorList>
    </citation>
    <scope>NUCLEOTIDE SEQUENCE [LARGE SCALE GENOMIC DNA]</scope>
    <source>
        <strain evidence="9">ATCC 20868 / MF5171</strain>
    </source>
</reference>
<dbReference type="FunFam" id="3.40.850.10:FF:000050">
    <property type="entry name" value="Kinesin-like protein"/>
    <property type="match status" value="1"/>
</dbReference>
<keyword evidence="8" id="KW-0378">Hydrolase</keyword>
<keyword evidence="3 4" id="KW-0505">Motor protein</keyword>
<dbReference type="InterPro" id="IPR036961">
    <property type="entry name" value="Kinesin_motor_dom_sf"/>
</dbReference>
<dbReference type="HOGENOM" id="CLU_001485_2_3_1"/>
<keyword evidence="1 3" id="KW-0547">Nucleotide-binding</keyword>
<feature type="coiled-coil region" evidence="5">
    <location>
        <begin position="443"/>
        <end position="502"/>
    </location>
</feature>
<dbReference type="PANTHER" id="PTHR47117">
    <property type="entry name" value="STAR-RELATED LIPID TRANSFER PROTEIN 9"/>
    <property type="match status" value="1"/>
</dbReference>
<dbReference type="PRINTS" id="PR00380">
    <property type="entry name" value="KINESINHEAVY"/>
</dbReference>
<dbReference type="SMART" id="SM00129">
    <property type="entry name" value="KISc"/>
    <property type="match status" value="1"/>
</dbReference>
<dbReference type="OMA" id="SFWSHNT"/>
<evidence type="ECO:0000256" key="1">
    <source>
        <dbReference type="ARBA" id="ARBA00022741"/>
    </source>
</evidence>
<evidence type="ECO:0000256" key="2">
    <source>
        <dbReference type="ARBA" id="ARBA00022840"/>
    </source>
</evidence>
<dbReference type="GO" id="GO:0016787">
    <property type="term" value="F:hydrolase activity"/>
    <property type="evidence" value="ECO:0007669"/>
    <property type="project" value="UniProtKB-KW"/>
</dbReference>
<dbReference type="PROSITE" id="PS50067">
    <property type="entry name" value="KINESIN_MOTOR_2"/>
    <property type="match status" value="1"/>
</dbReference>
<protein>
    <recommendedName>
        <fullName evidence="4">Kinesin-like protein</fullName>
    </recommendedName>
</protein>
<dbReference type="Pfam" id="PF00225">
    <property type="entry name" value="Kinesin"/>
    <property type="match status" value="1"/>
</dbReference>
<accession>S3D800</accession>
<evidence type="ECO:0000259" key="7">
    <source>
        <dbReference type="PROSITE" id="PS50067"/>
    </source>
</evidence>
<name>S3D800_GLAL2</name>
<proteinExistence type="inferred from homology"/>
<dbReference type="GO" id="GO:0005874">
    <property type="term" value="C:microtubule"/>
    <property type="evidence" value="ECO:0007669"/>
    <property type="project" value="UniProtKB-KW"/>
</dbReference>
<dbReference type="AlphaFoldDB" id="S3D800"/>
<dbReference type="PROSITE" id="PS00411">
    <property type="entry name" value="KINESIN_MOTOR_1"/>
    <property type="match status" value="1"/>
</dbReference>
<dbReference type="Gene3D" id="3.40.850.10">
    <property type="entry name" value="Kinesin motor domain"/>
    <property type="match status" value="1"/>
</dbReference>
<dbReference type="InterPro" id="IPR019821">
    <property type="entry name" value="Kinesin_motor_CS"/>
</dbReference>
<dbReference type="GO" id="GO:0007018">
    <property type="term" value="P:microtubule-based movement"/>
    <property type="evidence" value="ECO:0007669"/>
    <property type="project" value="InterPro"/>
</dbReference>
<organism evidence="8 9">
    <name type="scientific">Glarea lozoyensis (strain ATCC 20868 / MF5171)</name>
    <dbReference type="NCBI Taxonomy" id="1116229"/>
    <lineage>
        <taxon>Eukaryota</taxon>
        <taxon>Fungi</taxon>
        <taxon>Dikarya</taxon>
        <taxon>Ascomycota</taxon>
        <taxon>Pezizomycotina</taxon>
        <taxon>Leotiomycetes</taxon>
        <taxon>Helotiales</taxon>
        <taxon>Helotiaceae</taxon>
        <taxon>Glarea</taxon>
    </lineage>
</organism>
<feature type="region of interest" description="Disordered" evidence="6">
    <location>
        <begin position="19"/>
        <end position="43"/>
    </location>
</feature>
<dbReference type="InterPro" id="IPR001752">
    <property type="entry name" value="Kinesin_motor_dom"/>
</dbReference>
<feature type="compositionally biased region" description="Acidic residues" evidence="6">
    <location>
        <begin position="528"/>
        <end position="540"/>
    </location>
</feature>
<dbReference type="eggNOG" id="KOG0245">
    <property type="taxonomic scope" value="Eukaryota"/>
</dbReference>